<accession>A0A7H4NZS7</accession>
<dbReference type="EC" id="2.7.13.3" evidence="1"/>
<name>A0A7H4NZS7_9ENTR</name>
<sequence>MRPGVGYFYALTPIYVANRLQAMLGVEQTIRMESFFTPGSLPMNVTILDDNGPVADFACRVGQQY</sequence>
<dbReference type="EMBL" id="UGMX01000002">
    <property type="protein sequence ID" value="STW05692.1"/>
    <property type="molecule type" value="Genomic_DNA"/>
</dbReference>
<evidence type="ECO:0000313" key="2">
    <source>
        <dbReference type="Proteomes" id="UP000254571"/>
    </source>
</evidence>
<dbReference type="AlphaFoldDB" id="A0A7H4NZS7"/>
<reference evidence="1 2" key="1">
    <citation type="submission" date="2018-06" db="EMBL/GenBank/DDBJ databases">
        <authorList>
            <consortium name="Pathogen Informatics"/>
            <person name="Doyle S."/>
        </authorList>
    </citation>
    <scope>NUCLEOTIDE SEQUENCE [LARGE SCALE GENOMIC DNA]</scope>
    <source>
        <strain evidence="1 2">NCTC9149</strain>
    </source>
</reference>
<dbReference type="GO" id="GO:0004673">
    <property type="term" value="F:protein histidine kinase activity"/>
    <property type="evidence" value="ECO:0007669"/>
    <property type="project" value="UniProtKB-EC"/>
</dbReference>
<proteinExistence type="predicted"/>
<gene>
    <name evidence="1" type="primary">rcsC_2</name>
    <name evidence="1" type="ORF">NCTC9149_02086</name>
</gene>
<comment type="caution">
    <text evidence="1">The sequence shown here is derived from an EMBL/GenBank/DDBJ whole genome shotgun (WGS) entry which is preliminary data.</text>
</comment>
<evidence type="ECO:0000313" key="1">
    <source>
        <dbReference type="EMBL" id="STW05692.1"/>
    </source>
</evidence>
<keyword evidence="1" id="KW-0808">Transferase</keyword>
<protein>
    <submittedName>
        <fullName evidence="1">Two-component sensor protein RcsC</fullName>
        <ecNumber evidence="1">2.7.13.3</ecNumber>
    </submittedName>
</protein>
<organism evidence="1 2">
    <name type="scientific">Klebsiella grimontii</name>
    <dbReference type="NCBI Taxonomy" id="2058152"/>
    <lineage>
        <taxon>Bacteria</taxon>
        <taxon>Pseudomonadati</taxon>
        <taxon>Pseudomonadota</taxon>
        <taxon>Gammaproteobacteria</taxon>
        <taxon>Enterobacterales</taxon>
        <taxon>Enterobacteriaceae</taxon>
        <taxon>Klebsiella/Raoultella group</taxon>
        <taxon>Klebsiella</taxon>
    </lineage>
</organism>
<dbReference type="Proteomes" id="UP000254571">
    <property type="component" value="Unassembled WGS sequence"/>
</dbReference>